<feature type="signal peptide" evidence="1">
    <location>
        <begin position="1"/>
        <end position="20"/>
    </location>
</feature>
<evidence type="ECO:0000256" key="1">
    <source>
        <dbReference type="SAM" id="SignalP"/>
    </source>
</evidence>
<dbReference type="EMBL" id="JAABOO010000001">
    <property type="protein sequence ID" value="NER12873.1"/>
    <property type="molecule type" value="Genomic_DNA"/>
</dbReference>
<keyword evidence="1" id="KW-0732">Signal</keyword>
<organism evidence="2 3">
    <name type="scientific">Leptobacterium flavescens</name>
    <dbReference type="NCBI Taxonomy" id="472055"/>
    <lineage>
        <taxon>Bacteria</taxon>
        <taxon>Pseudomonadati</taxon>
        <taxon>Bacteroidota</taxon>
        <taxon>Flavobacteriia</taxon>
        <taxon>Flavobacteriales</taxon>
        <taxon>Flavobacteriaceae</taxon>
        <taxon>Leptobacterium</taxon>
    </lineage>
</organism>
<evidence type="ECO:0000313" key="2">
    <source>
        <dbReference type="EMBL" id="NER12873.1"/>
    </source>
</evidence>
<name>A0A6P0UPN1_9FLAO</name>
<proteinExistence type="predicted"/>
<evidence type="ECO:0000313" key="3">
    <source>
        <dbReference type="Proteomes" id="UP000468581"/>
    </source>
</evidence>
<gene>
    <name evidence="2" type="ORF">GWK08_05440</name>
</gene>
<protein>
    <recommendedName>
        <fullName evidence="4">Prolyl oligopeptidase family serine peptidase</fullName>
    </recommendedName>
</protein>
<dbReference type="AlphaFoldDB" id="A0A6P0UPN1"/>
<keyword evidence="3" id="KW-1185">Reference proteome</keyword>
<accession>A0A6P0UPN1</accession>
<evidence type="ECO:0008006" key="4">
    <source>
        <dbReference type="Google" id="ProtNLM"/>
    </source>
</evidence>
<dbReference type="RefSeq" id="WP_163605881.1">
    <property type="nucleotide sequence ID" value="NZ_JAABOO010000001.1"/>
</dbReference>
<dbReference type="Gene3D" id="3.40.50.1820">
    <property type="entry name" value="alpha/beta hydrolase"/>
    <property type="match status" value="1"/>
</dbReference>
<dbReference type="Proteomes" id="UP000468581">
    <property type="component" value="Unassembled WGS sequence"/>
</dbReference>
<sequence length="338" mass="39523">MKQFLLLFALFISLSGFSQQNNNNRSGFAPTIEDALSKYGFLQEQLIHGKDTIVYYLRSYEKKPSKLVVFIQGTDPNPIFSYKIKEGKPVIYRWFNDDYKALDDGYAYAIIPKPGIEGIFNEDGFEVPQEYHRRNYREYRVNQLHYSIEHIKKHHLQGPEKIIVYGHSEGGPIAAALANKNKSITHLGFWSGNVLNNFYEFSLFNRIEALKGKQTDASAHANIMGIIEWYKSVIEDPNSTELDHFGFTNKRWSSYEQPPIEDLLKLEIPIYALFATKDESTPIETAYLLPVQFLQKRKKNLTFEVCMECDHSYTEQKNGEKIKHWKRIFKEFMEWTEK</sequence>
<dbReference type="InterPro" id="IPR029058">
    <property type="entry name" value="AB_hydrolase_fold"/>
</dbReference>
<feature type="chain" id="PRO_5026865682" description="Prolyl oligopeptidase family serine peptidase" evidence="1">
    <location>
        <begin position="21"/>
        <end position="338"/>
    </location>
</feature>
<comment type="caution">
    <text evidence="2">The sequence shown here is derived from an EMBL/GenBank/DDBJ whole genome shotgun (WGS) entry which is preliminary data.</text>
</comment>
<dbReference type="SUPFAM" id="SSF53474">
    <property type="entry name" value="alpha/beta-Hydrolases"/>
    <property type="match status" value="1"/>
</dbReference>
<reference evidence="2 3" key="1">
    <citation type="submission" date="2020-01" db="EMBL/GenBank/DDBJ databases">
        <title>Leptobacterium flavescens.</title>
        <authorList>
            <person name="Wang G."/>
        </authorList>
    </citation>
    <scope>NUCLEOTIDE SEQUENCE [LARGE SCALE GENOMIC DNA]</scope>
    <source>
        <strain evidence="2 3">KCTC 22160</strain>
    </source>
</reference>